<reference evidence="1" key="1">
    <citation type="submission" date="2021-05" db="EMBL/GenBank/DDBJ databases">
        <authorList>
            <person name="Alioto T."/>
            <person name="Alioto T."/>
            <person name="Gomez Garrido J."/>
        </authorList>
    </citation>
    <scope>NUCLEOTIDE SEQUENCE</scope>
</reference>
<dbReference type="AlphaFoldDB" id="A0A8D9EL94"/>
<organism evidence="1">
    <name type="scientific">Cacopsylla melanoneura</name>
    <dbReference type="NCBI Taxonomy" id="428564"/>
    <lineage>
        <taxon>Eukaryota</taxon>
        <taxon>Metazoa</taxon>
        <taxon>Ecdysozoa</taxon>
        <taxon>Arthropoda</taxon>
        <taxon>Hexapoda</taxon>
        <taxon>Insecta</taxon>
        <taxon>Pterygota</taxon>
        <taxon>Neoptera</taxon>
        <taxon>Paraneoptera</taxon>
        <taxon>Hemiptera</taxon>
        <taxon>Sternorrhyncha</taxon>
        <taxon>Psylloidea</taxon>
        <taxon>Psyllidae</taxon>
        <taxon>Psyllinae</taxon>
        <taxon>Cacopsylla</taxon>
    </lineage>
</organism>
<accession>A0A8D9EL94</accession>
<sequence length="108" mass="12385">MSLVRSGTSSSPLNIRPWCLFHHTLEQAPPVVPIPLNHSFLQDYLLGFRPSPTGTHYNKGYYLATFPLHNKVIPRLLASTFTRMRGRKNSTTKKKKINNSWIYLLSSM</sequence>
<protein>
    <submittedName>
        <fullName evidence="1">Uncharacterized protein</fullName>
    </submittedName>
</protein>
<evidence type="ECO:0000313" key="1">
    <source>
        <dbReference type="EMBL" id="CAG6756764.1"/>
    </source>
</evidence>
<proteinExistence type="predicted"/>
<name>A0A8D9EL94_9HEMI</name>
<dbReference type="EMBL" id="HBUF01545458">
    <property type="protein sequence ID" value="CAG6756764.1"/>
    <property type="molecule type" value="Transcribed_RNA"/>
</dbReference>